<dbReference type="SMART" id="SM00857">
    <property type="entry name" value="Resolvase"/>
    <property type="match status" value="1"/>
</dbReference>
<dbReference type="InterPro" id="IPR051491">
    <property type="entry name" value="Recombinase/Transposase-rel"/>
</dbReference>
<dbReference type="EMBL" id="CP060822">
    <property type="protein sequence ID" value="QNP30955.1"/>
    <property type="molecule type" value="Genomic_DNA"/>
</dbReference>
<dbReference type="AlphaFoldDB" id="A0A7H0F4I9"/>
<dbReference type="Proteomes" id="UP000516013">
    <property type="component" value="Chromosome"/>
</dbReference>
<dbReference type="InterPro" id="IPR006119">
    <property type="entry name" value="Resolv_N"/>
</dbReference>
<evidence type="ECO:0000259" key="1">
    <source>
        <dbReference type="PROSITE" id="PS50937"/>
    </source>
</evidence>
<dbReference type="InterPro" id="IPR010093">
    <property type="entry name" value="SinI_DNA-bd"/>
</dbReference>
<dbReference type="NCBIfam" id="NF033518">
    <property type="entry name" value="transpos_IS607"/>
    <property type="match status" value="1"/>
</dbReference>
<dbReference type="InterPro" id="IPR009061">
    <property type="entry name" value="DNA-bd_dom_put_sf"/>
</dbReference>
<gene>
    <name evidence="3" type="ORF">IAR63_08245</name>
</gene>
<dbReference type="GO" id="GO:0000150">
    <property type="term" value="F:DNA strand exchange activity"/>
    <property type="evidence" value="ECO:0007669"/>
    <property type="project" value="InterPro"/>
</dbReference>
<feature type="domain" description="HTH merR-type" evidence="1">
    <location>
        <begin position="5"/>
        <end position="51"/>
    </location>
</feature>
<dbReference type="GO" id="GO:0006355">
    <property type="term" value="P:regulation of DNA-templated transcription"/>
    <property type="evidence" value="ECO:0007669"/>
    <property type="project" value="InterPro"/>
</dbReference>
<dbReference type="InterPro" id="IPR000551">
    <property type="entry name" value="MerR-type_HTH_dom"/>
</dbReference>
<dbReference type="SMART" id="SM00422">
    <property type="entry name" value="HTH_MERR"/>
    <property type="match status" value="1"/>
</dbReference>
<evidence type="ECO:0000313" key="4">
    <source>
        <dbReference type="Proteomes" id="UP000516013"/>
    </source>
</evidence>
<dbReference type="PANTHER" id="PTHR36172">
    <property type="match status" value="1"/>
</dbReference>
<dbReference type="PROSITE" id="PS50937">
    <property type="entry name" value="HTH_MERR_2"/>
    <property type="match status" value="1"/>
</dbReference>
<dbReference type="PROSITE" id="PS51736">
    <property type="entry name" value="RECOMBINASES_3"/>
    <property type="match status" value="1"/>
</dbReference>
<reference evidence="3 4" key="1">
    <citation type="submission" date="2020-08" db="EMBL/GenBank/DDBJ databases">
        <title>Complete genome sequence of Raphidiopsis curvispora isolated from drinking water reservoir in South Korea.</title>
        <authorList>
            <person name="Jeong J."/>
        </authorList>
    </citation>
    <scope>NUCLEOTIDE SEQUENCE [LARGE SCALE GENOMIC DNA]</scope>
    <source>
        <strain evidence="3 4">GIHE-G1</strain>
    </source>
</reference>
<accession>A0A7H0F4I9</accession>
<dbReference type="Pfam" id="PF00239">
    <property type="entry name" value="Resolvase"/>
    <property type="match status" value="1"/>
</dbReference>
<dbReference type="SUPFAM" id="SSF53041">
    <property type="entry name" value="Resolvase-like"/>
    <property type="match status" value="1"/>
</dbReference>
<dbReference type="Gene3D" id="1.10.287.2170">
    <property type="match status" value="1"/>
</dbReference>
<dbReference type="Gene3D" id="1.10.1660.10">
    <property type="match status" value="1"/>
</dbReference>
<evidence type="ECO:0000313" key="3">
    <source>
        <dbReference type="EMBL" id="QNP30955.1"/>
    </source>
</evidence>
<keyword evidence="4" id="KW-1185">Reference proteome</keyword>
<dbReference type="KEGG" id="ccur:IAR63_08245"/>
<dbReference type="Gene3D" id="3.40.50.1390">
    <property type="entry name" value="Resolvase, N-terminal catalytic domain"/>
    <property type="match status" value="1"/>
</dbReference>
<feature type="domain" description="Resolvase/invertase-type recombinase catalytic" evidence="2">
    <location>
        <begin position="64"/>
        <end position="202"/>
    </location>
</feature>
<dbReference type="NCBIfam" id="TIGR01764">
    <property type="entry name" value="excise"/>
    <property type="match status" value="1"/>
</dbReference>
<dbReference type="RefSeq" id="WP_057176801.1">
    <property type="nucleotide sequence ID" value="NZ_CP060822.1"/>
</dbReference>
<dbReference type="CDD" id="cd04762">
    <property type="entry name" value="HTH_MerR-trunc"/>
    <property type="match status" value="1"/>
</dbReference>
<dbReference type="PANTHER" id="PTHR36172:SF1">
    <property type="entry name" value="RESOLVASE-RELATED"/>
    <property type="match status" value="1"/>
</dbReference>
<dbReference type="FunFam" id="3.40.50.1390:FF:000002">
    <property type="entry name" value="ORF1 in transposon ISC1904"/>
    <property type="match status" value="1"/>
</dbReference>
<dbReference type="InterPro" id="IPR048046">
    <property type="entry name" value="Transpos_IS607"/>
</dbReference>
<organism evidence="3 4">
    <name type="scientific">Cylindrospermopsis curvispora GIHE-G1</name>
    <dbReference type="NCBI Taxonomy" id="2666332"/>
    <lineage>
        <taxon>Bacteria</taxon>
        <taxon>Bacillati</taxon>
        <taxon>Cyanobacteriota</taxon>
        <taxon>Cyanophyceae</taxon>
        <taxon>Nostocales</taxon>
        <taxon>Aphanizomenonaceae</taxon>
        <taxon>Cylindrospermopsis</taxon>
    </lineage>
</organism>
<name>A0A7H0F4I9_9CYAN</name>
<dbReference type="InterPro" id="IPR036162">
    <property type="entry name" value="Resolvase-like_N_sf"/>
</dbReference>
<proteinExistence type="predicted"/>
<evidence type="ECO:0000259" key="2">
    <source>
        <dbReference type="PROSITE" id="PS51736"/>
    </source>
</evidence>
<dbReference type="SUPFAM" id="SSF46955">
    <property type="entry name" value="Putative DNA-binding domain"/>
    <property type="match status" value="1"/>
</dbReference>
<dbReference type="GO" id="GO:0003677">
    <property type="term" value="F:DNA binding"/>
    <property type="evidence" value="ECO:0007669"/>
    <property type="project" value="InterPro"/>
</dbReference>
<sequence>MEEKLMTIKQVCTALNVSIQTLRLWDESGKLSAIRTVGNHRRYKQSDIYKLIGIDKPSEEVEESVALYSRVSSGEQKTKGDLDRQNTRLTEYAAKKKYKVNYIFTEVGSGMNDSRAELHQLMKLAIERRITKVVIEHKDRLIRFNFNILKMFFESHNVEVEYVEEVLPKSYEAELIEDMLSLMASFSAKTYGERSAERRRNK</sequence>
<dbReference type="Pfam" id="PF00376">
    <property type="entry name" value="MerR"/>
    <property type="match status" value="1"/>
</dbReference>
<protein>
    <submittedName>
        <fullName evidence="3">IS607 family transposase</fullName>
    </submittedName>
</protein>